<proteinExistence type="predicted"/>
<evidence type="ECO:0000313" key="7">
    <source>
        <dbReference type="EMBL" id="OQV17470.1"/>
    </source>
</evidence>
<dbReference type="OrthoDB" id="342281at2759"/>
<evidence type="ECO:0000256" key="4">
    <source>
        <dbReference type="ARBA" id="ARBA00023136"/>
    </source>
</evidence>
<protein>
    <submittedName>
        <fullName evidence="7">SUN domain-containing protein 1</fullName>
    </submittedName>
</protein>
<keyword evidence="3 5" id="KW-1133">Transmembrane helix</keyword>
<dbReference type="AlphaFoldDB" id="A0A1W0WQI6"/>
<evidence type="ECO:0000256" key="3">
    <source>
        <dbReference type="ARBA" id="ARBA00022989"/>
    </source>
</evidence>
<keyword evidence="2 5" id="KW-0812">Transmembrane</keyword>
<dbReference type="PROSITE" id="PS51469">
    <property type="entry name" value="SUN"/>
    <property type="match status" value="1"/>
</dbReference>
<dbReference type="GO" id="GO:0034993">
    <property type="term" value="C:meiotic nuclear membrane microtubule tethering complex"/>
    <property type="evidence" value="ECO:0007669"/>
    <property type="project" value="TreeGrafter"/>
</dbReference>
<dbReference type="PANTHER" id="PTHR12911:SF8">
    <property type="entry name" value="KLAROID PROTEIN-RELATED"/>
    <property type="match status" value="1"/>
</dbReference>
<accession>A0A1W0WQI6</accession>
<name>A0A1W0WQI6_HYPEX</name>
<comment type="caution">
    <text evidence="7">The sequence shown here is derived from an EMBL/GenBank/DDBJ whole genome shotgun (WGS) entry which is preliminary data.</text>
</comment>
<dbReference type="EMBL" id="MTYJ01000060">
    <property type="protein sequence ID" value="OQV17470.1"/>
    <property type="molecule type" value="Genomic_DNA"/>
</dbReference>
<reference evidence="8" key="1">
    <citation type="submission" date="2017-01" db="EMBL/GenBank/DDBJ databases">
        <title>Comparative genomics of anhydrobiosis in the tardigrade Hypsibius dujardini.</title>
        <authorList>
            <person name="Yoshida Y."/>
            <person name="Koutsovoulos G."/>
            <person name="Laetsch D."/>
            <person name="Stevens L."/>
            <person name="Kumar S."/>
            <person name="Horikawa D."/>
            <person name="Ishino K."/>
            <person name="Komine S."/>
            <person name="Tomita M."/>
            <person name="Blaxter M."/>
            <person name="Arakawa K."/>
        </authorList>
    </citation>
    <scope>NUCLEOTIDE SEQUENCE [LARGE SCALE GENOMIC DNA]</scope>
    <source>
        <strain evidence="8">Z151</strain>
    </source>
</reference>
<dbReference type="InterPro" id="IPR045119">
    <property type="entry name" value="SUN1-5"/>
</dbReference>
<keyword evidence="8" id="KW-1185">Reference proteome</keyword>
<evidence type="ECO:0000256" key="1">
    <source>
        <dbReference type="ARBA" id="ARBA00004370"/>
    </source>
</evidence>
<dbReference type="PANTHER" id="PTHR12911">
    <property type="entry name" value="SAD1/UNC-84-LIKE PROTEIN-RELATED"/>
    <property type="match status" value="1"/>
</dbReference>
<organism evidence="7 8">
    <name type="scientific">Hypsibius exemplaris</name>
    <name type="common">Freshwater tardigrade</name>
    <dbReference type="NCBI Taxonomy" id="2072580"/>
    <lineage>
        <taxon>Eukaryota</taxon>
        <taxon>Metazoa</taxon>
        <taxon>Ecdysozoa</taxon>
        <taxon>Tardigrada</taxon>
        <taxon>Eutardigrada</taxon>
        <taxon>Parachela</taxon>
        <taxon>Hypsibioidea</taxon>
        <taxon>Hypsibiidae</taxon>
        <taxon>Hypsibius</taxon>
    </lineage>
</organism>
<comment type="subcellular location">
    <subcellularLocation>
        <location evidence="1">Membrane</location>
    </subcellularLocation>
</comment>
<evidence type="ECO:0000256" key="5">
    <source>
        <dbReference type="SAM" id="Phobius"/>
    </source>
</evidence>
<feature type="domain" description="SUN" evidence="6">
    <location>
        <begin position="358"/>
        <end position="522"/>
    </location>
</feature>
<dbReference type="Proteomes" id="UP000192578">
    <property type="component" value="Unassembled WGS sequence"/>
</dbReference>
<keyword evidence="4 5" id="KW-0472">Membrane</keyword>
<dbReference type="Gene3D" id="2.60.120.260">
    <property type="entry name" value="Galactose-binding domain-like"/>
    <property type="match status" value="1"/>
</dbReference>
<gene>
    <name evidence="7" type="ORF">BV898_08404</name>
</gene>
<dbReference type="InterPro" id="IPR012919">
    <property type="entry name" value="SUN_dom"/>
</dbReference>
<evidence type="ECO:0000313" key="8">
    <source>
        <dbReference type="Proteomes" id="UP000192578"/>
    </source>
</evidence>
<sequence length="530" mass="59725">MPGKIINAAKPKNWAKANREERDGIWNYRATLSTSVRIPIPTGDEFRFSDEGPGDEVNGHGSSFQFPRLKTHEWRQIAGCLIVGVLIVVGLGFSNMGWSGALLVRRGPSGRVSVSSIHNAPSQREDPGPQLLQNLNLTFKLPEVLSTEQLRELQSSVIRFIDERVRSETSGWTLQHQDLLAKHSELNELRKTYQNIAKSVQVLAERNEVARQGRDQKIKADHDARRFETASVAAELLRIRTVHADLVQFVQNRRKSEEFLNETVRQEVLRLFEEVANPRTVMERAQAIRMWLLGTFVMPGDVLAEMSHWRRTLKTELEKIVLDGITAERAKQIALDAYEKFLADSTGLFDYALKSTGAAVISIRDTTPAEVPQVITNVFGVSQEEMLPLSPELIIQPGFMPGECWPFIGFPGGVVIKLATMTRISSFAMDYMPRKMSPTGKLLPAPKSFEVYGLESEWDDDPFQFGSYEYDADHGDHIQIFPLQQQPPDDRQFRFVELKVLSNHGSTVYTSICRFRVHGTEDGGQCSQSG</sequence>
<dbReference type="Pfam" id="PF07738">
    <property type="entry name" value="Sad1_UNC"/>
    <property type="match status" value="1"/>
</dbReference>
<evidence type="ECO:0000259" key="6">
    <source>
        <dbReference type="PROSITE" id="PS51469"/>
    </source>
</evidence>
<dbReference type="GO" id="GO:0043495">
    <property type="term" value="F:protein-membrane adaptor activity"/>
    <property type="evidence" value="ECO:0007669"/>
    <property type="project" value="TreeGrafter"/>
</dbReference>
<evidence type="ECO:0000256" key="2">
    <source>
        <dbReference type="ARBA" id="ARBA00022692"/>
    </source>
</evidence>
<feature type="transmembrane region" description="Helical" evidence="5">
    <location>
        <begin position="77"/>
        <end position="98"/>
    </location>
</feature>